<feature type="domain" description="Cytochrome c" evidence="15">
    <location>
        <begin position="30"/>
        <end position="142"/>
    </location>
</feature>
<dbReference type="STRING" id="614.XJ20_11860"/>
<protein>
    <submittedName>
        <fullName evidence="16">Cytochrome c</fullName>
    </submittedName>
</protein>
<dbReference type="AlphaFoldDB" id="A0A515CVI3"/>
<accession>A0A515CVI3</accession>
<feature type="chain" id="PRO_5022856667" evidence="14">
    <location>
        <begin position="31"/>
        <end position="431"/>
    </location>
</feature>
<dbReference type="Gene3D" id="1.10.760.10">
    <property type="entry name" value="Cytochrome c-like domain"/>
    <property type="match status" value="3"/>
</dbReference>
<evidence type="ECO:0000256" key="4">
    <source>
        <dbReference type="ARBA" id="ARBA00022617"/>
    </source>
</evidence>
<dbReference type="PRINTS" id="PR00605">
    <property type="entry name" value="CYTCHROMECIC"/>
</dbReference>
<evidence type="ECO:0000256" key="9">
    <source>
        <dbReference type="ARBA" id="ARBA00023004"/>
    </source>
</evidence>
<feature type="binding site" description="covalent" evidence="11">
    <location>
        <position position="203"/>
    </location>
    <ligand>
        <name>heme c</name>
        <dbReference type="ChEBI" id="CHEBI:61717"/>
        <label>2</label>
    </ligand>
</feature>
<dbReference type="InterPro" id="IPR036909">
    <property type="entry name" value="Cyt_c-like_dom_sf"/>
</dbReference>
<reference evidence="16 17" key="1">
    <citation type="submission" date="2018-11" db="EMBL/GenBank/DDBJ databases">
        <title>The first complete genome of Serratia liquefaciens isolated from metalophyte plant revel distinctness adaptive mechanisms in an extreme habitat.</title>
        <authorList>
            <person name="Caneschi W.L."/>
            <person name="Sanchez A.B."/>
            <person name="Felestrino E.B."/>
            <person name="Assis R.A.B."/>
            <person name="Lemes C.G.C."/>
            <person name="Cordeiro I.F."/>
            <person name="Fonseca N.P."/>
            <person name="Villa M."/>
            <person name="Vieira I.T."/>
            <person name="Moraes L.A."/>
            <person name="Kamino L.H.Y."/>
            <person name="do Carmo F."/>
            <person name="Garcia C.M."/>
            <person name="Almeida N.F."/>
            <person name="Silva R.S."/>
            <person name="Ferro J.A."/>
            <person name="Ferro M.I.T."/>
            <person name="Varani A.M."/>
            <person name="Ferreira R.M."/>
            <person name="dos Santos V.L."/>
            <person name="Silva U.C."/>
            <person name="Setubal J.C."/>
            <person name="Moreira L.M."/>
        </authorList>
    </citation>
    <scope>NUCLEOTIDE SEQUENCE [LARGE SCALE GENOMIC DNA]</scope>
    <source>
        <strain evidence="16 17">FG3</strain>
    </source>
</reference>
<evidence type="ECO:0000256" key="14">
    <source>
        <dbReference type="SAM" id="SignalP"/>
    </source>
</evidence>
<keyword evidence="9 12" id="KW-0408">Iron</keyword>
<evidence type="ECO:0000313" key="17">
    <source>
        <dbReference type="Proteomes" id="UP000317572"/>
    </source>
</evidence>
<evidence type="ECO:0000256" key="5">
    <source>
        <dbReference type="ARBA" id="ARBA00022723"/>
    </source>
</evidence>
<keyword evidence="7" id="KW-0677">Repeat</keyword>
<keyword evidence="8" id="KW-0249">Electron transport</keyword>
<dbReference type="InterPro" id="IPR014353">
    <property type="entry name" value="Membr-bd_ADH_cyt_c"/>
</dbReference>
<keyword evidence="10" id="KW-0472">Membrane</keyword>
<dbReference type="PIRSF" id="PIRSF000018">
    <property type="entry name" value="Mb_ADH_cyt_c"/>
    <property type="match status" value="1"/>
</dbReference>
<feature type="binding site" description="covalent" evidence="11">
    <location>
        <position position="334"/>
    </location>
    <ligand>
        <name>heme c</name>
        <dbReference type="ChEBI" id="CHEBI:61717"/>
        <label>3</label>
    </ligand>
</feature>
<dbReference type="GO" id="GO:0020037">
    <property type="term" value="F:heme binding"/>
    <property type="evidence" value="ECO:0007669"/>
    <property type="project" value="InterPro"/>
</dbReference>
<dbReference type="SUPFAM" id="SSF46626">
    <property type="entry name" value="Cytochrome c"/>
    <property type="match status" value="3"/>
</dbReference>
<feature type="binding site" description="axial binding residue" evidence="12">
    <location>
        <position position="57"/>
    </location>
    <ligand>
        <name>heme c</name>
        <dbReference type="ChEBI" id="CHEBI:61717"/>
        <label>1</label>
    </ligand>
    <ligandPart>
        <name>Fe</name>
        <dbReference type="ChEBI" id="CHEBI:18248"/>
    </ligandPart>
</feature>
<feature type="signal peptide" evidence="14">
    <location>
        <begin position="1"/>
        <end position="30"/>
    </location>
</feature>
<dbReference type="PANTHER" id="PTHR35008">
    <property type="entry name" value="BLL4482 PROTEIN-RELATED"/>
    <property type="match status" value="1"/>
</dbReference>
<dbReference type="InterPro" id="IPR051459">
    <property type="entry name" value="Cytochrome_c-type_DH"/>
</dbReference>
<keyword evidence="2" id="KW-0813">Transport</keyword>
<dbReference type="EMBL" id="CP033893">
    <property type="protein sequence ID" value="QDL32174.1"/>
    <property type="molecule type" value="Genomic_DNA"/>
</dbReference>
<dbReference type="PROSITE" id="PS51007">
    <property type="entry name" value="CYTC"/>
    <property type="match status" value="3"/>
</dbReference>
<feature type="binding site" description="axial binding residue" evidence="12">
    <location>
        <position position="204"/>
    </location>
    <ligand>
        <name>heme c</name>
        <dbReference type="ChEBI" id="CHEBI:61717"/>
        <label>2</label>
    </ligand>
    <ligandPart>
        <name>Fe</name>
        <dbReference type="ChEBI" id="CHEBI:18248"/>
    </ligandPart>
</feature>
<evidence type="ECO:0000256" key="8">
    <source>
        <dbReference type="ARBA" id="ARBA00022982"/>
    </source>
</evidence>
<dbReference type="RefSeq" id="WP_104410895.1">
    <property type="nucleotide sequence ID" value="NZ_CAMKJK010000001.1"/>
</dbReference>
<dbReference type="Pfam" id="PF00034">
    <property type="entry name" value="Cytochrom_C"/>
    <property type="match status" value="2"/>
</dbReference>
<feature type="domain" description="Cytochrome c" evidence="15">
    <location>
        <begin position="185"/>
        <end position="299"/>
    </location>
</feature>
<feature type="binding site" description="covalent" evidence="11">
    <location>
        <position position="53"/>
    </location>
    <ligand>
        <name>heme c</name>
        <dbReference type="ChEBI" id="CHEBI:61717"/>
        <label>1</label>
    </ligand>
</feature>
<keyword evidence="3" id="KW-1003">Cell membrane</keyword>
<evidence type="ECO:0000256" key="12">
    <source>
        <dbReference type="PIRSR" id="PIRSR000018-51"/>
    </source>
</evidence>
<comment type="subcellular location">
    <subcellularLocation>
        <location evidence="1">Cell membrane</location>
    </subcellularLocation>
</comment>
<feature type="binding site" description="covalent" evidence="11">
    <location>
        <position position="56"/>
    </location>
    <ligand>
        <name>heme c</name>
        <dbReference type="ChEBI" id="CHEBI:61717"/>
        <label>1</label>
    </ligand>
</feature>
<dbReference type="GO" id="GO:0005506">
    <property type="term" value="F:iron ion binding"/>
    <property type="evidence" value="ECO:0007669"/>
    <property type="project" value="InterPro"/>
</dbReference>
<dbReference type="GO" id="GO:0016614">
    <property type="term" value="F:oxidoreductase activity, acting on CH-OH group of donors"/>
    <property type="evidence" value="ECO:0007669"/>
    <property type="project" value="InterPro"/>
</dbReference>
<dbReference type="InterPro" id="IPR008168">
    <property type="entry name" value="Cyt_C_IC"/>
</dbReference>
<feature type="binding site" description="covalent" evidence="11">
    <location>
        <position position="331"/>
    </location>
    <ligand>
        <name>heme c</name>
        <dbReference type="ChEBI" id="CHEBI:61717"/>
        <label>3</label>
    </ligand>
</feature>
<feature type="binding site" description="axial binding residue" evidence="12">
    <location>
        <position position="335"/>
    </location>
    <ligand>
        <name>heme c</name>
        <dbReference type="ChEBI" id="CHEBI:61717"/>
        <label>3</label>
    </ligand>
    <ligandPart>
        <name>Fe</name>
        <dbReference type="ChEBI" id="CHEBI:18248"/>
    </ligandPart>
</feature>
<proteinExistence type="predicted"/>
<evidence type="ECO:0000256" key="1">
    <source>
        <dbReference type="ARBA" id="ARBA00004236"/>
    </source>
</evidence>
<evidence type="ECO:0000256" key="3">
    <source>
        <dbReference type="ARBA" id="ARBA00022475"/>
    </source>
</evidence>
<feature type="binding site" description="covalent" evidence="11">
    <location>
        <position position="200"/>
    </location>
    <ligand>
        <name>heme c</name>
        <dbReference type="ChEBI" id="CHEBI:61717"/>
        <label>2</label>
    </ligand>
</feature>
<keyword evidence="5 12" id="KW-0479">Metal-binding</keyword>
<dbReference type="InterPro" id="IPR009056">
    <property type="entry name" value="Cyt_c-like_dom"/>
</dbReference>
<keyword evidence="4 11" id="KW-0349">Heme</keyword>
<evidence type="ECO:0000256" key="6">
    <source>
        <dbReference type="ARBA" id="ARBA00022729"/>
    </source>
</evidence>
<sequence>MSNKKTHWSIKRLTRFLVVVMPLYSSLSYAQPADAESDFAQHKGRYLAIASDCVACHTASGGKPFSGGLAMPLPMGNIYSTNITPDKTYGIGEYTLEDFKKVLREGIRRDGSNLYPAMPFPSYTKLTDEDIANLYAYFMHGVEPVNQPNKKPDFSWPLTLRWPLMAWNTLFLEKGAYQYKSDRSPEWNRGAYLVQGAAHCGSCHTPRGLGMQEKAYDESQKGFLAGAKIGGWEAFNITSDKASGIGSWTQQEIVQYLKTGNVPFKAQAAGSMAEAITHSFSKMNDADLNAIAGYLKDIQAVGDEQTRPRSSQVQPRPNDEMPGANIYLNNCASCHGREGAGTTDGYYPSMLGNSVIGANDANNLIQVILHGANVNNGKDHYFMPAFSDQLSNQQIAQLAEYLVESFGGHALNVTPDQVEKLRGSSNEDVVQ</sequence>
<evidence type="ECO:0000256" key="11">
    <source>
        <dbReference type="PIRSR" id="PIRSR000018-50"/>
    </source>
</evidence>
<dbReference type="GO" id="GO:0009055">
    <property type="term" value="F:electron transfer activity"/>
    <property type="evidence" value="ECO:0007669"/>
    <property type="project" value="InterPro"/>
</dbReference>
<name>A0A515CVI3_SERLI</name>
<gene>
    <name evidence="16" type="ORF">EGO53_10390</name>
</gene>
<comment type="cofactor">
    <cofactor evidence="11">
        <name>heme c</name>
        <dbReference type="ChEBI" id="CHEBI:61717"/>
    </cofactor>
    <text evidence="11">Binds 3 heme c groups covalently per subunit.</text>
</comment>
<organism evidence="16 17">
    <name type="scientific">Serratia liquefaciens</name>
    <dbReference type="NCBI Taxonomy" id="614"/>
    <lineage>
        <taxon>Bacteria</taxon>
        <taxon>Pseudomonadati</taxon>
        <taxon>Pseudomonadota</taxon>
        <taxon>Gammaproteobacteria</taxon>
        <taxon>Enterobacterales</taxon>
        <taxon>Yersiniaceae</taxon>
        <taxon>Serratia</taxon>
    </lineage>
</organism>
<evidence type="ECO:0000256" key="2">
    <source>
        <dbReference type="ARBA" id="ARBA00022448"/>
    </source>
</evidence>
<evidence type="ECO:0000256" key="7">
    <source>
        <dbReference type="ARBA" id="ARBA00022737"/>
    </source>
</evidence>
<evidence type="ECO:0000256" key="10">
    <source>
        <dbReference type="ARBA" id="ARBA00023136"/>
    </source>
</evidence>
<keyword evidence="6 14" id="KW-0732">Signal</keyword>
<dbReference type="GO" id="GO:0005886">
    <property type="term" value="C:plasma membrane"/>
    <property type="evidence" value="ECO:0007669"/>
    <property type="project" value="UniProtKB-SubCell"/>
</dbReference>
<dbReference type="Pfam" id="PF13442">
    <property type="entry name" value="Cytochrome_CBB3"/>
    <property type="match status" value="1"/>
</dbReference>
<evidence type="ECO:0000259" key="15">
    <source>
        <dbReference type="PROSITE" id="PS51007"/>
    </source>
</evidence>
<feature type="region of interest" description="Disordered" evidence="13">
    <location>
        <begin position="302"/>
        <end position="322"/>
    </location>
</feature>
<evidence type="ECO:0000313" key="16">
    <source>
        <dbReference type="EMBL" id="QDL32174.1"/>
    </source>
</evidence>
<dbReference type="Proteomes" id="UP000317572">
    <property type="component" value="Chromosome"/>
</dbReference>
<dbReference type="PANTHER" id="PTHR35008:SF8">
    <property type="entry name" value="ALCOHOL DEHYDROGENASE CYTOCHROME C SUBUNIT"/>
    <property type="match status" value="1"/>
</dbReference>
<feature type="domain" description="Cytochrome c" evidence="15">
    <location>
        <begin position="318"/>
        <end position="406"/>
    </location>
</feature>
<evidence type="ECO:0000256" key="13">
    <source>
        <dbReference type="SAM" id="MobiDB-lite"/>
    </source>
</evidence>